<sequence length="310" mass="32176">MGDHETMRREVSADKKREFSPVRRVLAITACLLMAALVPACGSEPEKRPLTTSITQAAAEAPGGKVSITIPGTLAADFTVLEQSAKGDLGLAIMPVGGRQLVGLGEWTTGPAWSTMKVPLVVAAERKNPGGQTYATSAAITASDNSAADSLWSSLGTPREAAQSVQAVLREGGDSVTVVQEKPKRSEYSSFGQSDWSLADQVRFASKLPCIPGSDKVVKLMGTVSASQQWGLGSVFDTAEFKGGWGPDTDGAYLVRQFGLVPASGGSVAIALAAQPDSGTFSDGMNLLDDMAGLISQHLGEFTGGSCPAR</sequence>
<protein>
    <submittedName>
        <fullName evidence="1">Uncharacterized protein</fullName>
    </submittedName>
</protein>
<dbReference type="Gene3D" id="3.40.710.10">
    <property type="entry name" value="DD-peptidase/beta-lactamase superfamily"/>
    <property type="match status" value="1"/>
</dbReference>
<dbReference type="RefSeq" id="WP_229719127.1">
    <property type="nucleotide sequence ID" value="NZ_BMMH01000021.1"/>
</dbReference>
<evidence type="ECO:0000313" key="1">
    <source>
        <dbReference type="EMBL" id="GGL38541.1"/>
    </source>
</evidence>
<gene>
    <name evidence="1" type="ORF">GCM10011588_61430</name>
</gene>
<dbReference type="InterPro" id="IPR012338">
    <property type="entry name" value="Beta-lactam/transpept-like"/>
</dbReference>
<reference evidence="1" key="1">
    <citation type="journal article" date="2014" name="Int. J. Syst. Evol. Microbiol.">
        <title>Complete genome sequence of Corynebacterium casei LMG S-19264T (=DSM 44701T), isolated from a smear-ripened cheese.</title>
        <authorList>
            <consortium name="US DOE Joint Genome Institute (JGI-PGF)"/>
            <person name="Walter F."/>
            <person name="Albersmeier A."/>
            <person name="Kalinowski J."/>
            <person name="Ruckert C."/>
        </authorList>
    </citation>
    <scope>NUCLEOTIDE SEQUENCE</scope>
    <source>
        <strain evidence="1">CGMCC 4.3508</strain>
    </source>
</reference>
<evidence type="ECO:0000313" key="2">
    <source>
        <dbReference type="Proteomes" id="UP000638263"/>
    </source>
</evidence>
<keyword evidence="2" id="KW-1185">Reference proteome</keyword>
<comment type="caution">
    <text evidence="1">The sequence shown here is derived from an EMBL/GenBank/DDBJ whole genome shotgun (WGS) entry which is preliminary data.</text>
</comment>
<name>A0A917RW29_9NOCA</name>
<organism evidence="1 2">
    <name type="scientific">Nocardia jinanensis</name>
    <dbReference type="NCBI Taxonomy" id="382504"/>
    <lineage>
        <taxon>Bacteria</taxon>
        <taxon>Bacillati</taxon>
        <taxon>Actinomycetota</taxon>
        <taxon>Actinomycetes</taxon>
        <taxon>Mycobacteriales</taxon>
        <taxon>Nocardiaceae</taxon>
        <taxon>Nocardia</taxon>
    </lineage>
</organism>
<reference evidence="1" key="2">
    <citation type="submission" date="2020-09" db="EMBL/GenBank/DDBJ databases">
        <authorList>
            <person name="Sun Q."/>
            <person name="Zhou Y."/>
        </authorList>
    </citation>
    <scope>NUCLEOTIDE SEQUENCE</scope>
    <source>
        <strain evidence="1">CGMCC 4.3508</strain>
    </source>
</reference>
<dbReference type="AlphaFoldDB" id="A0A917RW29"/>
<dbReference type="EMBL" id="BMMH01000021">
    <property type="protein sequence ID" value="GGL38541.1"/>
    <property type="molecule type" value="Genomic_DNA"/>
</dbReference>
<proteinExistence type="predicted"/>
<dbReference type="SUPFAM" id="SSF56601">
    <property type="entry name" value="beta-lactamase/transpeptidase-like"/>
    <property type="match status" value="1"/>
</dbReference>
<accession>A0A917RW29</accession>
<dbReference type="Proteomes" id="UP000638263">
    <property type="component" value="Unassembled WGS sequence"/>
</dbReference>